<dbReference type="AlphaFoldDB" id="A0A1M5TBU9"/>
<reference evidence="2" key="1">
    <citation type="submission" date="2016-11" db="EMBL/GenBank/DDBJ databases">
        <authorList>
            <person name="Varghese N."/>
            <person name="Submissions S."/>
        </authorList>
    </citation>
    <scope>NUCLEOTIDE SEQUENCE [LARGE SCALE GENOMIC DNA]</scope>
    <source>
        <strain evidence="2">DSM 17963</strain>
    </source>
</reference>
<dbReference type="InterPro" id="IPR017686">
    <property type="entry name" value="Phg/plasmid-like_prot"/>
</dbReference>
<name>A0A1M5TBU9_9FLAO</name>
<keyword evidence="2" id="KW-1185">Reference proteome</keyword>
<proteinExistence type="predicted"/>
<dbReference type="OrthoDB" id="576140at2"/>
<organism evidence="1 2">
    <name type="scientific">Flavobacterium defluvii</name>
    <dbReference type="NCBI Taxonomy" id="370979"/>
    <lineage>
        <taxon>Bacteria</taxon>
        <taxon>Pseudomonadati</taxon>
        <taxon>Bacteroidota</taxon>
        <taxon>Flavobacteriia</taxon>
        <taxon>Flavobacteriales</taxon>
        <taxon>Flavobacteriaceae</taxon>
        <taxon>Flavobacterium</taxon>
    </lineage>
</organism>
<evidence type="ECO:0000313" key="1">
    <source>
        <dbReference type="EMBL" id="SHH48285.1"/>
    </source>
</evidence>
<sequence length="357" mass="39209">MAHNINYNSITGNYSFFSVKEKAWHNLGQTVQDYPTSAEAIRHAQLDYEVAKTPLYAKALPKDEMQDGTAVSGAELHVPDYFSTIRTDSNTVLGVVGKDYHIVQNREAFSFFDAIVGGSEGILYETAGALGNGERIFITAKLPDYIRVGSGDDVTEKYIFLTTSHDGSGSITAAFTPIRIVCQNTLNASLRNMSNVVRIRHTSGAKQRLDDAHKVMGLANTLSSQLEDIFNNWAKVKVTDAEVKKLIQLALCPNRETLEMLKTGAHDAVSAIFRNTVEDAFAYAMASDTQQMETTKGTLYGAYNAVTGYYQNVRTYKDDEAKLQSIVMGGTAQLKSQKAFELCTSFAVDGNKALMLN</sequence>
<accession>A0A1M5TBU9</accession>
<dbReference type="STRING" id="370979.SAMN05443663_1084"/>
<dbReference type="Pfam" id="PF06067">
    <property type="entry name" value="DUF932"/>
    <property type="match status" value="1"/>
</dbReference>
<dbReference type="EMBL" id="FQWC01000008">
    <property type="protein sequence ID" value="SHH48285.1"/>
    <property type="molecule type" value="Genomic_DNA"/>
</dbReference>
<evidence type="ECO:0000313" key="2">
    <source>
        <dbReference type="Proteomes" id="UP000184071"/>
    </source>
</evidence>
<dbReference type="NCBIfam" id="TIGR03299">
    <property type="entry name" value="LGT_TIGR03299"/>
    <property type="match status" value="1"/>
</dbReference>
<dbReference type="InterPro" id="IPR026325">
    <property type="entry name" value="DUF932"/>
</dbReference>
<dbReference type="Proteomes" id="UP000184071">
    <property type="component" value="Unassembled WGS sequence"/>
</dbReference>
<dbReference type="RefSeq" id="WP_073417235.1">
    <property type="nucleotide sequence ID" value="NZ_FQWC01000008.1"/>
</dbReference>
<protein>
    <submittedName>
        <fullName evidence="1">Phage/plasmid-like protein TIGR03299</fullName>
    </submittedName>
</protein>
<gene>
    <name evidence="1" type="ORF">SAMN05443663_1084</name>
</gene>